<dbReference type="Gene3D" id="3.40.190.290">
    <property type="match status" value="1"/>
</dbReference>
<evidence type="ECO:0000259" key="5">
    <source>
        <dbReference type="PROSITE" id="PS50931"/>
    </source>
</evidence>
<sequence>MKRGDLSDLAAFAVVAEQGSFTRAAAELGLSQSGLSHAMKALEERLGVRLLSRTTRSVSTTEAGQTLLRSLRPALDEIASSVGLVSALGGTPSGTVRLTATKHAVSSVLMPVLPQFLLQHPDIKLDVIVDDNLTDIVAERIDAGIRFGDIVEKDMIAVRIGPDIRMAVVGAPSYFATHPVPQTPRDLSGHRCINYRHIKTGGLYAWDFEEQGRPFEVKVEGPLVFNNSDLIRDAALAGQGLAFVYEDEVAAEIEAGRLKRILEPWCPTFPGYYLYHPSRRQSPPALSALIAALRFRS</sequence>
<dbReference type="OrthoDB" id="9813056at2"/>
<proteinExistence type="inferred from homology"/>
<evidence type="ECO:0000313" key="7">
    <source>
        <dbReference type="Proteomes" id="UP000236743"/>
    </source>
</evidence>
<keyword evidence="4" id="KW-0804">Transcription</keyword>
<dbReference type="PROSITE" id="PS50931">
    <property type="entry name" value="HTH_LYSR"/>
    <property type="match status" value="1"/>
</dbReference>
<dbReference type="PRINTS" id="PR00039">
    <property type="entry name" value="HTHLYSR"/>
</dbReference>
<dbReference type="Gene3D" id="1.10.10.10">
    <property type="entry name" value="Winged helix-like DNA-binding domain superfamily/Winged helix DNA-binding domain"/>
    <property type="match status" value="1"/>
</dbReference>
<dbReference type="InterPro" id="IPR036390">
    <property type="entry name" value="WH_DNA-bd_sf"/>
</dbReference>
<dbReference type="CDD" id="cd08474">
    <property type="entry name" value="PBP2_CrgA_like_5"/>
    <property type="match status" value="1"/>
</dbReference>
<organism evidence="6 7">
    <name type="scientific">Bosea lathyri</name>
    <dbReference type="NCBI Taxonomy" id="1036778"/>
    <lineage>
        <taxon>Bacteria</taxon>
        <taxon>Pseudomonadati</taxon>
        <taxon>Pseudomonadota</taxon>
        <taxon>Alphaproteobacteria</taxon>
        <taxon>Hyphomicrobiales</taxon>
        <taxon>Boseaceae</taxon>
        <taxon>Bosea</taxon>
    </lineage>
</organism>
<evidence type="ECO:0000256" key="1">
    <source>
        <dbReference type="ARBA" id="ARBA00009437"/>
    </source>
</evidence>
<dbReference type="InterPro" id="IPR005119">
    <property type="entry name" value="LysR_subst-bd"/>
</dbReference>
<dbReference type="EMBL" id="FNUY01000003">
    <property type="protein sequence ID" value="SEG16115.1"/>
    <property type="molecule type" value="Genomic_DNA"/>
</dbReference>
<feature type="domain" description="HTH lysR-type" evidence="5">
    <location>
        <begin position="1"/>
        <end position="61"/>
    </location>
</feature>
<dbReference type="InterPro" id="IPR036388">
    <property type="entry name" value="WH-like_DNA-bd_sf"/>
</dbReference>
<comment type="similarity">
    <text evidence="1">Belongs to the LysR transcriptional regulatory family.</text>
</comment>
<evidence type="ECO:0000313" key="6">
    <source>
        <dbReference type="EMBL" id="SEG16115.1"/>
    </source>
</evidence>
<evidence type="ECO:0000256" key="2">
    <source>
        <dbReference type="ARBA" id="ARBA00023015"/>
    </source>
</evidence>
<dbReference type="Proteomes" id="UP000236743">
    <property type="component" value="Unassembled WGS sequence"/>
</dbReference>
<dbReference type="FunFam" id="1.10.10.10:FF:000001">
    <property type="entry name" value="LysR family transcriptional regulator"/>
    <property type="match status" value="1"/>
</dbReference>
<keyword evidence="7" id="KW-1185">Reference proteome</keyword>
<dbReference type="FunFam" id="3.40.190.290:FF:000012">
    <property type="entry name" value="Transcriptional regulator, LysR family"/>
    <property type="match status" value="1"/>
</dbReference>
<gene>
    <name evidence="6" type="ORF">SAMN04488115_103424</name>
</gene>
<keyword evidence="2" id="KW-0805">Transcription regulation</keyword>
<name>A0A1H5XX50_9HYPH</name>
<dbReference type="GO" id="GO:0006351">
    <property type="term" value="P:DNA-templated transcription"/>
    <property type="evidence" value="ECO:0007669"/>
    <property type="project" value="TreeGrafter"/>
</dbReference>
<dbReference type="GO" id="GO:0003700">
    <property type="term" value="F:DNA-binding transcription factor activity"/>
    <property type="evidence" value="ECO:0007669"/>
    <property type="project" value="InterPro"/>
</dbReference>
<dbReference type="Pfam" id="PF03466">
    <property type="entry name" value="LysR_substrate"/>
    <property type="match status" value="1"/>
</dbReference>
<accession>A0A1H5XX50</accession>
<dbReference type="AlphaFoldDB" id="A0A1H5XX50"/>
<dbReference type="RefSeq" id="WP_103872241.1">
    <property type="nucleotide sequence ID" value="NZ_FNUY01000003.1"/>
</dbReference>
<dbReference type="GO" id="GO:0043565">
    <property type="term" value="F:sequence-specific DNA binding"/>
    <property type="evidence" value="ECO:0007669"/>
    <property type="project" value="TreeGrafter"/>
</dbReference>
<dbReference type="InterPro" id="IPR000847">
    <property type="entry name" value="LysR_HTH_N"/>
</dbReference>
<reference evidence="6 7" key="1">
    <citation type="submission" date="2016-10" db="EMBL/GenBank/DDBJ databases">
        <authorList>
            <person name="de Groot N.N."/>
        </authorList>
    </citation>
    <scope>NUCLEOTIDE SEQUENCE [LARGE SCALE GENOMIC DNA]</scope>
    <source>
        <strain evidence="6 7">DSM 26656</strain>
    </source>
</reference>
<protein>
    <submittedName>
        <fullName evidence="6">DNA-binding transcriptional regulator, LysR family</fullName>
    </submittedName>
</protein>
<evidence type="ECO:0000256" key="3">
    <source>
        <dbReference type="ARBA" id="ARBA00023125"/>
    </source>
</evidence>
<dbReference type="PANTHER" id="PTHR30537:SF1">
    <property type="entry name" value="HTH-TYPE TRANSCRIPTIONAL REGULATOR PGRR"/>
    <property type="match status" value="1"/>
</dbReference>
<keyword evidence="3 6" id="KW-0238">DNA-binding</keyword>
<dbReference type="InterPro" id="IPR058163">
    <property type="entry name" value="LysR-type_TF_proteobact-type"/>
</dbReference>
<evidence type="ECO:0000256" key="4">
    <source>
        <dbReference type="ARBA" id="ARBA00023163"/>
    </source>
</evidence>
<dbReference type="PANTHER" id="PTHR30537">
    <property type="entry name" value="HTH-TYPE TRANSCRIPTIONAL REGULATOR"/>
    <property type="match status" value="1"/>
</dbReference>
<dbReference type="SUPFAM" id="SSF53850">
    <property type="entry name" value="Periplasmic binding protein-like II"/>
    <property type="match status" value="1"/>
</dbReference>
<dbReference type="Pfam" id="PF00126">
    <property type="entry name" value="HTH_1"/>
    <property type="match status" value="1"/>
</dbReference>
<dbReference type="SUPFAM" id="SSF46785">
    <property type="entry name" value="Winged helix' DNA-binding domain"/>
    <property type="match status" value="1"/>
</dbReference>